<keyword evidence="14" id="KW-1185">Reference proteome</keyword>
<keyword evidence="11" id="KW-0234">DNA repair</keyword>
<gene>
    <name evidence="13" type="ORF">Bealeia1_00822</name>
</gene>
<evidence type="ECO:0000256" key="1">
    <source>
        <dbReference type="ARBA" id="ARBA00001400"/>
    </source>
</evidence>
<evidence type="ECO:0000256" key="2">
    <source>
        <dbReference type="ARBA" id="ARBA00006521"/>
    </source>
</evidence>
<reference evidence="13 14" key="1">
    <citation type="journal article" date="2024" name="Environ. Microbiol.">
        <title>Novel evolutionary insights on the interactions of the Holosporales (Alphaproteobacteria) with eukaryotic hosts from comparative genomics.</title>
        <authorList>
            <person name="Giovannini M."/>
            <person name="Petroni G."/>
            <person name="Castelli M."/>
        </authorList>
    </citation>
    <scope>NUCLEOTIDE SEQUENCE [LARGE SCALE GENOMIC DNA]</scope>
    <source>
        <strain evidence="13 14">US_Bl 15I1</strain>
    </source>
</reference>
<keyword evidence="10" id="KW-0411">Iron-sulfur</keyword>
<evidence type="ECO:0000256" key="8">
    <source>
        <dbReference type="ARBA" id="ARBA00022801"/>
    </source>
</evidence>
<protein>
    <recommendedName>
        <fullName evidence="4">Type-4 uracil-DNA glycosylase</fullName>
        <ecNumber evidence="3">3.2.2.27</ecNumber>
    </recommendedName>
</protein>
<evidence type="ECO:0000256" key="6">
    <source>
        <dbReference type="ARBA" id="ARBA00022723"/>
    </source>
</evidence>
<dbReference type="SMART" id="SM00987">
    <property type="entry name" value="UreE_C"/>
    <property type="match status" value="1"/>
</dbReference>
<dbReference type="InterPro" id="IPR005273">
    <property type="entry name" value="Ura-DNA_glyco_family4"/>
</dbReference>
<organism evidence="13 14">
    <name type="scientific">Candidatus Bealeia paramacronuclearis</name>
    <dbReference type="NCBI Taxonomy" id="1921001"/>
    <lineage>
        <taxon>Bacteria</taxon>
        <taxon>Pseudomonadati</taxon>
        <taxon>Pseudomonadota</taxon>
        <taxon>Alphaproteobacteria</taxon>
        <taxon>Holosporales</taxon>
        <taxon>Holosporaceae</taxon>
        <taxon>Candidatus Bealeia</taxon>
    </lineage>
</organism>
<dbReference type="SMART" id="SM00986">
    <property type="entry name" value="UDG"/>
    <property type="match status" value="1"/>
</dbReference>
<evidence type="ECO:0000313" key="13">
    <source>
        <dbReference type="EMBL" id="WVX66642.1"/>
    </source>
</evidence>
<sequence>MTKTNLSKDLIAWLIEAGVDEIHQDTPQNYYTLIEETLTLPKCAPAASLLAAKPVLRTTREIEESAQISAKESKTLEELQSALAAYEGCALKKTATNMVFGDGNPKAKIMLVGEAPGADEDRLGKPFVGLSGQLLDKMFSFIGLSRAANLYISNVIPWRPPGNRQPTPQETAQCLPFIQRHIELVKPDLLIMVGATAAKALSGSNEGIMRLRGKFRPYESPGLTSPIQSTAIFHPAYLLRSPGQKRETWADLLNIKRALNA</sequence>
<dbReference type="InterPro" id="IPR051536">
    <property type="entry name" value="UDG_Type-4/5"/>
</dbReference>
<evidence type="ECO:0000256" key="3">
    <source>
        <dbReference type="ARBA" id="ARBA00012030"/>
    </source>
</evidence>
<evidence type="ECO:0000256" key="7">
    <source>
        <dbReference type="ARBA" id="ARBA00022763"/>
    </source>
</evidence>
<evidence type="ECO:0000256" key="11">
    <source>
        <dbReference type="ARBA" id="ARBA00023204"/>
    </source>
</evidence>
<accession>A0ABZ2C2H2</accession>
<evidence type="ECO:0000256" key="5">
    <source>
        <dbReference type="ARBA" id="ARBA00022485"/>
    </source>
</evidence>
<keyword evidence="7" id="KW-0227">DNA damage</keyword>
<dbReference type="Gene3D" id="3.40.470.10">
    <property type="entry name" value="Uracil-DNA glycosylase-like domain"/>
    <property type="match status" value="1"/>
</dbReference>
<feature type="domain" description="Uracil-DNA glycosylase-like" evidence="12">
    <location>
        <begin position="100"/>
        <end position="253"/>
    </location>
</feature>
<evidence type="ECO:0000313" key="14">
    <source>
        <dbReference type="Proteomes" id="UP001330434"/>
    </source>
</evidence>
<dbReference type="Pfam" id="PF03167">
    <property type="entry name" value="UDG"/>
    <property type="match status" value="1"/>
</dbReference>
<dbReference type="InterPro" id="IPR005122">
    <property type="entry name" value="Uracil-DNA_glycosylase-like"/>
</dbReference>
<dbReference type="NCBIfam" id="TIGR00758">
    <property type="entry name" value="UDG_fam4"/>
    <property type="match status" value="1"/>
</dbReference>
<keyword evidence="8" id="KW-0378">Hydrolase</keyword>
<evidence type="ECO:0000256" key="9">
    <source>
        <dbReference type="ARBA" id="ARBA00023004"/>
    </source>
</evidence>
<dbReference type="EC" id="3.2.2.27" evidence="3"/>
<dbReference type="PANTHER" id="PTHR33693">
    <property type="entry name" value="TYPE-5 URACIL-DNA GLYCOSYLASE"/>
    <property type="match status" value="1"/>
</dbReference>
<keyword evidence="9" id="KW-0408">Iron</keyword>
<comment type="similarity">
    <text evidence="2">Belongs to the uracil-DNA glycosylase (UDG) superfamily. Type 4 (UDGa) family.</text>
</comment>
<dbReference type="EMBL" id="CP133270">
    <property type="protein sequence ID" value="WVX66642.1"/>
    <property type="molecule type" value="Genomic_DNA"/>
</dbReference>
<keyword evidence="6" id="KW-0479">Metal-binding</keyword>
<evidence type="ECO:0000256" key="4">
    <source>
        <dbReference type="ARBA" id="ARBA00019403"/>
    </source>
</evidence>
<dbReference type="SUPFAM" id="SSF52141">
    <property type="entry name" value="Uracil-DNA glycosylase-like"/>
    <property type="match status" value="1"/>
</dbReference>
<keyword evidence="5" id="KW-0004">4Fe-4S</keyword>
<dbReference type="CDD" id="cd10030">
    <property type="entry name" value="UDG-F4_TTUDGA_SPO1dp_like"/>
    <property type="match status" value="1"/>
</dbReference>
<dbReference type="RefSeq" id="WP_331255490.1">
    <property type="nucleotide sequence ID" value="NZ_CP133270.1"/>
</dbReference>
<evidence type="ECO:0000256" key="10">
    <source>
        <dbReference type="ARBA" id="ARBA00023014"/>
    </source>
</evidence>
<name>A0ABZ2C2H2_9PROT</name>
<proteinExistence type="inferred from homology"/>
<dbReference type="InterPro" id="IPR036895">
    <property type="entry name" value="Uracil-DNA_glycosylase-like_sf"/>
</dbReference>
<comment type="catalytic activity">
    <reaction evidence="1">
        <text>Hydrolyzes single-stranded DNA or mismatched double-stranded DNA and polynucleotides, releasing free uracil.</text>
        <dbReference type="EC" id="3.2.2.27"/>
    </reaction>
</comment>
<evidence type="ECO:0000259" key="12">
    <source>
        <dbReference type="SMART" id="SM00986"/>
    </source>
</evidence>
<dbReference type="PANTHER" id="PTHR33693:SF1">
    <property type="entry name" value="TYPE-4 URACIL-DNA GLYCOSYLASE"/>
    <property type="match status" value="1"/>
</dbReference>
<dbReference type="Proteomes" id="UP001330434">
    <property type="component" value="Chromosome"/>
</dbReference>